<dbReference type="PANTHER" id="PTHR11349">
    <property type="entry name" value="NUCLEOSIDE DIPHOSPHATE KINASE"/>
    <property type="match status" value="1"/>
</dbReference>
<protein>
    <recommendedName>
        <fullName evidence="3">nucleoside-diphosphate kinase</fullName>
        <ecNumber evidence="3">2.7.4.6</ecNumber>
    </recommendedName>
</protein>
<evidence type="ECO:0000259" key="8">
    <source>
        <dbReference type="SMART" id="SM00562"/>
    </source>
</evidence>
<evidence type="ECO:0000256" key="1">
    <source>
        <dbReference type="ARBA" id="ARBA00001946"/>
    </source>
</evidence>
<dbReference type="Pfam" id="PF00334">
    <property type="entry name" value="NDK"/>
    <property type="match status" value="1"/>
</dbReference>
<evidence type="ECO:0000256" key="4">
    <source>
        <dbReference type="ARBA" id="ARBA00022679"/>
    </source>
</evidence>
<dbReference type="InterPro" id="IPR001564">
    <property type="entry name" value="Nucleoside_diP_kinase"/>
</dbReference>
<dbReference type="GO" id="GO:0004550">
    <property type="term" value="F:nucleoside diphosphate kinase activity"/>
    <property type="evidence" value="ECO:0007669"/>
    <property type="project" value="UniProtKB-EC"/>
</dbReference>
<dbReference type="SMART" id="SM00562">
    <property type="entry name" value="NDK"/>
    <property type="match status" value="1"/>
</dbReference>
<proteinExistence type="inferred from homology"/>
<evidence type="ECO:0000256" key="6">
    <source>
        <dbReference type="PROSITE-ProRule" id="PRU00706"/>
    </source>
</evidence>
<dbReference type="GO" id="GO:0006228">
    <property type="term" value="P:UTP biosynthetic process"/>
    <property type="evidence" value="ECO:0007669"/>
    <property type="project" value="InterPro"/>
</dbReference>
<comment type="caution">
    <text evidence="6">Lacks conserved residue(s) required for the propagation of feature annotation.</text>
</comment>
<comment type="cofactor">
    <cofactor evidence="1">
        <name>Mg(2+)</name>
        <dbReference type="ChEBI" id="CHEBI:18420"/>
    </cofactor>
</comment>
<keyword evidence="5" id="KW-0418">Kinase</keyword>
<name>A0A7R8WRG6_9CRUS</name>
<feature type="non-terminal residue" evidence="9">
    <location>
        <position position="77"/>
    </location>
</feature>
<dbReference type="OrthoDB" id="2162449at2759"/>
<dbReference type="EC" id="2.7.4.6" evidence="3"/>
<comment type="similarity">
    <text evidence="2 6 7">Belongs to the NDK family.</text>
</comment>
<dbReference type="Gene3D" id="3.30.70.141">
    <property type="entry name" value="Nucleoside diphosphate kinase-like domain"/>
    <property type="match status" value="1"/>
</dbReference>
<evidence type="ECO:0000313" key="9">
    <source>
        <dbReference type="EMBL" id="CAD7236744.1"/>
    </source>
</evidence>
<evidence type="ECO:0000256" key="7">
    <source>
        <dbReference type="RuleBase" id="RU004011"/>
    </source>
</evidence>
<dbReference type="InterPro" id="IPR034907">
    <property type="entry name" value="NDK-like_dom"/>
</dbReference>
<dbReference type="GO" id="GO:0006241">
    <property type="term" value="P:CTP biosynthetic process"/>
    <property type="evidence" value="ECO:0007669"/>
    <property type="project" value="InterPro"/>
</dbReference>
<evidence type="ECO:0000256" key="2">
    <source>
        <dbReference type="ARBA" id="ARBA00008142"/>
    </source>
</evidence>
<dbReference type="AlphaFoldDB" id="A0A7R8WRG6"/>
<feature type="domain" description="Nucleoside diphosphate kinase-like" evidence="8">
    <location>
        <begin position="5"/>
        <end position="77"/>
    </location>
</feature>
<gene>
    <name evidence="9" type="ORF">CTOB1V02_LOCUS14559</name>
</gene>
<dbReference type="EMBL" id="OB681529">
    <property type="protein sequence ID" value="CAD7236744.1"/>
    <property type="molecule type" value="Genomic_DNA"/>
</dbReference>
<sequence>MGGQRERSFIAVKPDGVQRGLVGDIIKRFEQKGFKLVGLKLMTATETLLKEHYREHVAKPFFPGLVQYMSSGPVVAM</sequence>
<evidence type="ECO:0000256" key="3">
    <source>
        <dbReference type="ARBA" id="ARBA00012966"/>
    </source>
</evidence>
<dbReference type="PROSITE" id="PS51374">
    <property type="entry name" value="NDPK_LIKE"/>
    <property type="match status" value="1"/>
</dbReference>
<reference evidence="9" key="1">
    <citation type="submission" date="2020-11" db="EMBL/GenBank/DDBJ databases">
        <authorList>
            <person name="Tran Van P."/>
        </authorList>
    </citation>
    <scope>NUCLEOTIDE SEQUENCE</scope>
</reference>
<dbReference type="SUPFAM" id="SSF54919">
    <property type="entry name" value="Nucleoside diphosphate kinase, NDK"/>
    <property type="match status" value="1"/>
</dbReference>
<organism evidence="9">
    <name type="scientific">Cyprideis torosa</name>
    <dbReference type="NCBI Taxonomy" id="163714"/>
    <lineage>
        <taxon>Eukaryota</taxon>
        <taxon>Metazoa</taxon>
        <taxon>Ecdysozoa</taxon>
        <taxon>Arthropoda</taxon>
        <taxon>Crustacea</taxon>
        <taxon>Oligostraca</taxon>
        <taxon>Ostracoda</taxon>
        <taxon>Podocopa</taxon>
        <taxon>Podocopida</taxon>
        <taxon>Cytherocopina</taxon>
        <taxon>Cytheroidea</taxon>
        <taxon>Cytherideidae</taxon>
        <taxon>Cyprideis</taxon>
    </lineage>
</organism>
<dbReference type="InterPro" id="IPR036850">
    <property type="entry name" value="NDK-like_dom_sf"/>
</dbReference>
<dbReference type="GO" id="GO:0006183">
    <property type="term" value="P:GTP biosynthetic process"/>
    <property type="evidence" value="ECO:0007669"/>
    <property type="project" value="InterPro"/>
</dbReference>
<dbReference type="PRINTS" id="PR01243">
    <property type="entry name" value="NUCDPKINASE"/>
</dbReference>
<evidence type="ECO:0000256" key="5">
    <source>
        <dbReference type="ARBA" id="ARBA00022777"/>
    </source>
</evidence>
<accession>A0A7R8WRG6</accession>
<dbReference type="FunFam" id="3.30.70.141:FF:000039">
    <property type="entry name" value="Nucleoside diphosphate kinase B"/>
    <property type="match status" value="1"/>
</dbReference>
<keyword evidence="4" id="KW-0808">Transferase</keyword>